<comment type="similarity">
    <text evidence="3 12">Belongs to the PduL family.</text>
</comment>
<dbReference type="EMBL" id="CAADJA010000002">
    <property type="protein sequence ID" value="VFS51351.1"/>
    <property type="molecule type" value="Genomic_DNA"/>
</dbReference>
<evidence type="ECO:0000256" key="12">
    <source>
        <dbReference type="PIRNR" id="PIRNR010130"/>
    </source>
</evidence>
<dbReference type="GO" id="GO:0031469">
    <property type="term" value="C:bacterial microcompartment"/>
    <property type="evidence" value="ECO:0007669"/>
    <property type="project" value="UniProtKB-SubCell"/>
</dbReference>
<dbReference type="GO" id="GO:0046872">
    <property type="term" value="F:metal ion binding"/>
    <property type="evidence" value="ECO:0007669"/>
    <property type="project" value="UniProtKB-KW"/>
</dbReference>
<proteinExistence type="inferred from homology"/>
<evidence type="ECO:0000256" key="11">
    <source>
        <dbReference type="ARBA" id="ARBA00024446"/>
    </source>
</evidence>
<evidence type="ECO:0000313" key="16">
    <source>
        <dbReference type="Proteomes" id="UP000373449"/>
    </source>
</evidence>
<keyword evidence="7" id="KW-0479">Metal-binding</keyword>
<dbReference type="Proteomes" id="UP000373449">
    <property type="component" value="Unassembled WGS sequence"/>
</dbReference>
<keyword evidence="8" id="KW-0862">Zinc</keyword>
<dbReference type="UniPathway" id="UPA00621"/>
<evidence type="ECO:0000256" key="4">
    <source>
        <dbReference type="ARBA" id="ARBA00012206"/>
    </source>
</evidence>
<protein>
    <recommendedName>
        <fullName evidence="5 12">Phosphate propanoyltransferase</fullName>
        <ecNumber evidence="4 12">2.3.1.222</ecNumber>
    </recommendedName>
</protein>
<evidence type="ECO:0000256" key="2">
    <source>
        <dbReference type="ARBA" id="ARBA00004836"/>
    </source>
</evidence>
<dbReference type="RefSeq" id="WP_029095866.1">
    <property type="nucleotide sequence ID" value="NZ_BRLG01000038.1"/>
</dbReference>
<dbReference type="OrthoDB" id="9784365at2"/>
<keyword evidence="6 12" id="KW-0808">Transferase</keyword>
<comment type="subcellular location">
    <subcellularLocation>
        <location evidence="10">Bacterial microcompartment</location>
    </subcellularLocation>
</comment>
<sequence length="223" mass="23968">MNEINSQAQQITQQIMAELAKGSSSSEPQLENSGALMVPVGISNRHVHLSREDMDILFGYGSSLTRMKAVKQPGQFAAEETVTIKGPKKEIKNVRILGPLRSETQIEISVADGFVLGVKAPIKMSGDLAGSCPIEIVGPKGRVTKDCGVIVAWRHIHIPCDMAAQYGLTDGQEVSVQTEGHRAGIMQRVAVRATQASVLEIHVDVEEANAYGLSNGSLVKVIR</sequence>
<dbReference type="Proteomes" id="UP000224974">
    <property type="component" value="Unassembled WGS sequence"/>
</dbReference>
<dbReference type="GO" id="GO:0051144">
    <property type="term" value="P:1,2-propanediol catabolic process"/>
    <property type="evidence" value="ECO:0007669"/>
    <property type="project" value="UniProtKB-UniPathway"/>
</dbReference>
<organism evidence="13 15">
    <name type="scientific">Budvicia aquatica</name>
    <dbReference type="NCBI Taxonomy" id="82979"/>
    <lineage>
        <taxon>Bacteria</taxon>
        <taxon>Pseudomonadati</taxon>
        <taxon>Pseudomonadota</taxon>
        <taxon>Gammaproteobacteria</taxon>
        <taxon>Enterobacterales</taxon>
        <taxon>Budviciaceae</taxon>
        <taxon>Budvicia</taxon>
    </lineage>
</organism>
<evidence type="ECO:0000256" key="5">
    <source>
        <dbReference type="ARBA" id="ARBA00020837"/>
    </source>
</evidence>
<name>A0A2C6DPG0_9GAMM</name>
<dbReference type="PIRSF" id="PIRSF010130">
    <property type="entry name" value="PduL"/>
    <property type="match status" value="1"/>
</dbReference>
<dbReference type="Pfam" id="PF06130">
    <property type="entry name" value="PTAC"/>
    <property type="match status" value="1"/>
</dbReference>
<dbReference type="NCBIfam" id="NF011652">
    <property type="entry name" value="PRK15070.1"/>
    <property type="match status" value="1"/>
</dbReference>
<evidence type="ECO:0000313" key="13">
    <source>
        <dbReference type="EMBL" id="PHI31107.1"/>
    </source>
</evidence>
<keyword evidence="15" id="KW-1185">Reference proteome</keyword>
<dbReference type="PANTHER" id="PTHR39453">
    <property type="entry name" value="PHOSPHATE PROPANOYLTRANSFERASE"/>
    <property type="match status" value="1"/>
</dbReference>
<reference evidence="13" key="2">
    <citation type="submission" date="2017-09" db="EMBL/GenBank/DDBJ databases">
        <title>FDA dAtabase for Regulatory Grade micrObial Sequences (FDA-ARGOS): Supporting development and validation of Infectious Disease Dx tests.</title>
        <authorList>
            <person name="Minogue T."/>
            <person name="Wolcott M."/>
            <person name="Wasieloski L."/>
            <person name="Aguilar W."/>
            <person name="Moore D."/>
            <person name="Tallon L.J."/>
            <person name="Sadzewicz L."/>
            <person name="Ott S."/>
            <person name="Zhao X."/>
            <person name="Nagaraj S."/>
            <person name="Vavikolanu K."/>
            <person name="Aluvathingal J."/>
            <person name="Nadendla S."/>
            <person name="Sichtig H."/>
        </authorList>
    </citation>
    <scope>NUCLEOTIDE SEQUENCE</scope>
    <source>
        <strain evidence="13">FDAARGOS_387</strain>
    </source>
</reference>
<keyword evidence="11" id="KW-1283">Bacterial microcompartment</keyword>
<gene>
    <name evidence="14" type="primary">pduL</name>
    <name evidence="13" type="ORF">CRN84_18080</name>
    <name evidence="14" type="ORF">NCTC12282_04994</name>
</gene>
<dbReference type="AlphaFoldDB" id="A0A2C6DPG0"/>
<dbReference type="PANTHER" id="PTHR39453:SF1">
    <property type="entry name" value="PHOSPHATE PROPANOYLTRANSFERASE"/>
    <property type="match status" value="1"/>
</dbReference>
<evidence type="ECO:0000256" key="3">
    <source>
        <dbReference type="ARBA" id="ARBA00007342"/>
    </source>
</evidence>
<reference evidence="14 16" key="3">
    <citation type="submission" date="2019-03" db="EMBL/GenBank/DDBJ databases">
        <authorList>
            <consortium name="Pathogen Informatics"/>
        </authorList>
    </citation>
    <scope>NUCLEOTIDE SEQUENCE [LARGE SCALE GENOMIC DNA]</scope>
    <source>
        <strain evidence="14 16">NCTC12282</strain>
    </source>
</reference>
<accession>A0A2C6DPG0</accession>
<evidence type="ECO:0000256" key="9">
    <source>
        <dbReference type="ARBA" id="ARBA00023315"/>
    </source>
</evidence>
<comment type="cofactor">
    <cofactor evidence="1">
        <name>Zn(2+)</name>
        <dbReference type="ChEBI" id="CHEBI:29105"/>
    </cofactor>
</comment>
<evidence type="ECO:0000313" key="15">
    <source>
        <dbReference type="Proteomes" id="UP000224974"/>
    </source>
</evidence>
<dbReference type="EC" id="2.3.1.222" evidence="4 12"/>
<evidence type="ECO:0000256" key="7">
    <source>
        <dbReference type="ARBA" id="ARBA00022723"/>
    </source>
</evidence>
<comment type="catalytic activity">
    <reaction evidence="12">
        <text>propanoyl-CoA + phosphate = propanoyl phosphate + CoA</text>
        <dbReference type="Rhea" id="RHEA:28046"/>
        <dbReference type="ChEBI" id="CHEBI:43474"/>
        <dbReference type="ChEBI" id="CHEBI:57287"/>
        <dbReference type="ChEBI" id="CHEBI:57392"/>
        <dbReference type="ChEBI" id="CHEBI:58933"/>
        <dbReference type="EC" id="2.3.1.222"/>
    </reaction>
</comment>
<comment type="function">
    <text evidence="12">Involved in 1,2-propanediol (1,2-PD) degradation by catalyzing the conversion of propanoyl-CoA to propanoyl-phosphate.</text>
</comment>
<evidence type="ECO:0000256" key="6">
    <source>
        <dbReference type="ARBA" id="ARBA00022679"/>
    </source>
</evidence>
<comment type="pathway">
    <text evidence="2 12">Polyol metabolism; 1,2-propanediol degradation.</text>
</comment>
<dbReference type="EMBL" id="PDDX01000001">
    <property type="protein sequence ID" value="PHI31107.1"/>
    <property type="molecule type" value="Genomic_DNA"/>
</dbReference>
<dbReference type="GO" id="GO:0016747">
    <property type="term" value="F:acyltransferase activity, transferring groups other than amino-acyl groups"/>
    <property type="evidence" value="ECO:0007669"/>
    <property type="project" value="InterPro"/>
</dbReference>
<evidence type="ECO:0000256" key="10">
    <source>
        <dbReference type="ARBA" id="ARBA00024322"/>
    </source>
</evidence>
<keyword evidence="9 12" id="KW-0012">Acyltransferase</keyword>
<evidence type="ECO:0000256" key="8">
    <source>
        <dbReference type="ARBA" id="ARBA00022833"/>
    </source>
</evidence>
<reference evidence="15" key="1">
    <citation type="submission" date="2017-09" db="EMBL/GenBank/DDBJ databases">
        <title>FDA dAtabase for Regulatory Grade micrObial Sequences (FDA-ARGOS): Supporting development and validation of Infectious Disease Dx tests.</title>
        <authorList>
            <person name="Minogue T."/>
            <person name="Wolcott M."/>
            <person name="Wasieloski L."/>
            <person name="Aguilar W."/>
            <person name="Moore D."/>
            <person name="Tallon L."/>
            <person name="Sadzewicz L."/>
            <person name="Ott S."/>
            <person name="Zhao X."/>
            <person name="Nagaraj S."/>
            <person name="Vavikolanu K."/>
            <person name="Aluvathingal J."/>
            <person name="Nadendla S."/>
            <person name="Sichtig H."/>
        </authorList>
    </citation>
    <scope>NUCLEOTIDE SEQUENCE [LARGE SCALE GENOMIC DNA]</scope>
    <source>
        <strain evidence="15">FDAARGOS_387</strain>
    </source>
</reference>
<dbReference type="STRING" id="1111728.GCA_000427805_03999"/>
<evidence type="ECO:0000313" key="14">
    <source>
        <dbReference type="EMBL" id="VFS51351.1"/>
    </source>
</evidence>
<dbReference type="InterPro" id="IPR008300">
    <property type="entry name" value="PTAC"/>
</dbReference>
<evidence type="ECO:0000256" key="1">
    <source>
        <dbReference type="ARBA" id="ARBA00001947"/>
    </source>
</evidence>